<organism evidence="2 3">
    <name type="scientific">Sistotremastrum niveocremeum HHB9708</name>
    <dbReference type="NCBI Taxonomy" id="1314777"/>
    <lineage>
        <taxon>Eukaryota</taxon>
        <taxon>Fungi</taxon>
        <taxon>Dikarya</taxon>
        <taxon>Basidiomycota</taxon>
        <taxon>Agaricomycotina</taxon>
        <taxon>Agaricomycetes</taxon>
        <taxon>Sistotremastrales</taxon>
        <taxon>Sistotremastraceae</taxon>
        <taxon>Sertulicium</taxon>
        <taxon>Sertulicium niveocremeum</taxon>
    </lineage>
</organism>
<dbReference type="STRING" id="1314777.A0A164TTS9"/>
<evidence type="ECO:0000313" key="3">
    <source>
        <dbReference type="Proteomes" id="UP000076722"/>
    </source>
</evidence>
<dbReference type="Pfam" id="PF01803">
    <property type="entry name" value="LIM_bind"/>
    <property type="match status" value="1"/>
</dbReference>
<accession>A0A164TTS9</accession>
<feature type="compositionally biased region" description="Polar residues" evidence="1">
    <location>
        <begin position="415"/>
        <end position="435"/>
    </location>
</feature>
<feature type="compositionally biased region" description="Polar residues" evidence="1">
    <location>
        <begin position="53"/>
        <end position="67"/>
    </location>
</feature>
<feature type="region of interest" description="Disordered" evidence="1">
    <location>
        <begin position="1"/>
        <end position="99"/>
    </location>
</feature>
<protein>
    <submittedName>
        <fullName evidence="2">Uncharacterized protein</fullName>
    </submittedName>
</protein>
<sequence>MQQHGVPPHMQHAQLTPGARNSPGPSAPPPLAGPSKTPRQSSHALPSPHHRSVSGSQPPQSAPQTPRTPAAYAVHPAQQQQATRPPNPMTAVPAPNAVAGPSMQYRQPIPLGQGQGILLLLTFAGSLVFTTPERHQLNYWDNVVNKYFHPEGFMKFTLWKDNIRLEAKPFDIGLKILPRFFLVTGQSGVQSMSLSLDLPDERYIPANGDEPPQAEISCKNATWTYKYYTGYTVALRGPLSATIYYDTTSSKPRPLIKLLSFDANSYDKQISVSAIRSDAKPIPSQRQGEPSGQHDGTPEDRSQTPNNSNKSAVEDQCIHIEKATLPPEPVNAFGIPQVTMRCLELAESCESMGDLMDFALSRNLGPSDALKQLVAHIRNTEPSSYADFLSRRSTNMGPTTGSAHSHYPNPIAPSPSGTLQNHAGASPSQMSSPSKNHPPALVPATGIPALVDSATGRPAPSGGPPSATPSNSTPTATPIPAPASLKRKNQNESQSESAPPAKRATTRRKPKNG</sequence>
<feature type="compositionally biased region" description="Low complexity" evidence="1">
    <location>
        <begin position="468"/>
        <end position="484"/>
    </location>
</feature>
<dbReference type="PANTHER" id="PTHR10378">
    <property type="entry name" value="LIM DOMAIN-BINDING PROTEIN"/>
    <property type="match status" value="1"/>
</dbReference>
<dbReference type="EMBL" id="KV419409">
    <property type="protein sequence ID" value="KZS92635.1"/>
    <property type="molecule type" value="Genomic_DNA"/>
</dbReference>
<feature type="compositionally biased region" description="Polar residues" evidence="1">
    <location>
        <begin position="391"/>
        <end position="403"/>
    </location>
</feature>
<dbReference type="OrthoDB" id="774557at2759"/>
<proteinExistence type="predicted"/>
<name>A0A164TTS9_9AGAM</name>
<keyword evidence="3" id="KW-1185">Reference proteome</keyword>
<feature type="region of interest" description="Disordered" evidence="1">
    <location>
        <begin position="386"/>
        <end position="513"/>
    </location>
</feature>
<dbReference type="AlphaFoldDB" id="A0A164TTS9"/>
<feature type="compositionally biased region" description="Basic residues" evidence="1">
    <location>
        <begin position="504"/>
        <end position="513"/>
    </location>
</feature>
<gene>
    <name evidence="2" type="ORF">SISNIDRAFT_466536</name>
</gene>
<evidence type="ECO:0000256" key="1">
    <source>
        <dbReference type="SAM" id="MobiDB-lite"/>
    </source>
</evidence>
<dbReference type="InterPro" id="IPR029005">
    <property type="entry name" value="LIM-bd/SEUSS"/>
</dbReference>
<dbReference type="Proteomes" id="UP000076722">
    <property type="component" value="Unassembled WGS sequence"/>
</dbReference>
<reference evidence="2 3" key="1">
    <citation type="journal article" date="2016" name="Mol. Biol. Evol.">
        <title>Comparative Genomics of Early-Diverging Mushroom-Forming Fungi Provides Insights into the Origins of Lignocellulose Decay Capabilities.</title>
        <authorList>
            <person name="Nagy L.G."/>
            <person name="Riley R."/>
            <person name="Tritt A."/>
            <person name="Adam C."/>
            <person name="Daum C."/>
            <person name="Floudas D."/>
            <person name="Sun H."/>
            <person name="Yadav J.S."/>
            <person name="Pangilinan J."/>
            <person name="Larsson K.H."/>
            <person name="Matsuura K."/>
            <person name="Barry K."/>
            <person name="Labutti K."/>
            <person name="Kuo R."/>
            <person name="Ohm R.A."/>
            <person name="Bhattacharya S.S."/>
            <person name="Shirouzu T."/>
            <person name="Yoshinaga Y."/>
            <person name="Martin F.M."/>
            <person name="Grigoriev I.V."/>
            <person name="Hibbett D.S."/>
        </authorList>
    </citation>
    <scope>NUCLEOTIDE SEQUENCE [LARGE SCALE GENOMIC DNA]</scope>
    <source>
        <strain evidence="2 3">HHB9708</strain>
    </source>
</reference>
<evidence type="ECO:0000313" key="2">
    <source>
        <dbReference type="EMBL" id="KZS92635.1"/>
    </source>
</evidence>
<feature type="region of interest" description="Disordered" evidence="1">
    <location>
        <begin position="274"/>
        <end position="312"/>
    </location>
</feature>